<accession>A0A9W9U8N8</accession>
<dbReference type="EMBL" id="JAPZBO010000002">
    <property type="protein sequence ID" value="KAJ5324950.1"/>
    <property type="molecule type" value="Genomic_DNA"/>
</dbReference>
<feature type="compositionally biased region" description="Basic and acidic residues" evidence="2">
    <location>
        <begin position="920"/>
        <end position="935"/>
    </location>
</feature>
<feature type="region of interest" description="Disordered" evidence="2">
    <location>
        <begin position="560"/>
        <end position="678"/>
    </location>
</feature>
<evidence type="ECO:0000256" key="2">
    <source>
        <dbReference type="SAM" id="MobiDB-lite"/>
    </source>
</evidence>
<evidence type="ECO:0000313" key="3">
    <source>
        <dbReference type="EMBL" id="KAJ5324950.1"/>
    </source>
</evidence>
<protein>
    <submittedName>
        <fullName evidence="3">Uncharacterized protein</fullName>
    </submittedName>
</protein>
<feature type="compositionally biased region" description="Gly residues" evidence="2">
    <location>
        <begin position="566"/>
        <end position="576"/>
    </location>
</feature>
<feature type="region of interest" description="Disordered" evidence="2">
    <location>
        <begin position="93"/>
        <end position="135"/>
    </location>
</feature>
<evidence type="ECO:0000256" key="1">
    <source>
        <dbReference type="SAM" id="Coils"/>
    </source>
</evidence>
<feature type="compositionally biased region" description="Polar residues" evidence="2">
    <location>
        <begin position="93"/>
        <end position="102"/>
    </location>
</feature>
<feature type="compositionally biased region" description="Gly residues" evidence="2">
    <location>
        <begin position="586"/>
        <end position="607"/>
    </location>
</feature>
<sequence>MRAQTRVSVKVDVPWRLKIAVPLALAGLCFTDLGLNLTVLCRLGGFYSFIASSHNGQRIFLPANLVSNRFLPRFQYLLVGEGESKYRFLPQAQSRSIPCQTRQPPPDTPAGSLKDDKNSKQGNVDNTNIQNNGGVVTGNNSGYTTIVGTINITVDSAANLTDNIERFTARVATASENLQSIANRIRATSQLLSSIGDLVVREAAKKNIIIDKSFRGQSQGDNDSTLQEGARDGNVPDSDGRDGGELGQSQEKSEVEMASDVLQKTCFHDLIQASKSTTERFESINAKVRAAFGMLRPMGRDKVELSEEERKRTFLTEQDIRDMDRQIDSHMLELNIALTTFKATIDADHSESITLKLLNMFKEIKKIRNYFLGLVPENPSAREPQPQPQVRDPQYNVPHHHGPVYPPPPNQWAYSTWRPYTFPDLSRLTSLYMGWTITKGRPPHVHVDTSSSQISWRWAGSHRMALSTEDLFLRVLAQTSKRLKLKRTIQDDCKILLKSSVQKMLVDNLLRDENLQLSRQYPLLEWKLAGLALKTQKTGFFSEEMKSIEVILKTEWAADRSQGGPIRPGGGPGSPGFGFPAHGPGTRLGGGGGGGGGGWGGGGGGPGFLPDSGFSGAGRSSFNNHDPGYASEAVGHSFNDDSIPPGQPYGSADMKVQPGTNRPSSPSRRVRPVPDTTLREPRLSFVRKKAKGKPVGPIDEGNGRRVFLWDERDGSKVYAEVRRPGAYHQDNISNVIHESAGPSMSYPPPPPPVFIHNESSFYHEMAPGPEHENVKDSFGDMTIEEETRIINELFAEWEDGVNDKGKRPSRMARPMHNMEHKEGADQPPSDFGYSGYNVPRMGTTRRLMMDVEREARKKEILTKKLRETHTLEEPRSYRYSERVPNERRRRTHETRPSREIPGLFNTRESYGVDNGGGREAYTEEPERREMDRAAPPERFVRENVLRGPTQWLEVSSPLVEGHARNLEIRTPRMRRYTSGSSFWSEDEEDG</sequence>
<feature type="region of interest" description="Disordered" evidence="2">
    <location>
        <begin position="215"/>
        <end position="254"/>
    </location>
</feature>
<gene>
    <name evidence="3" type="ORF">N7476_003550</name>
</gene>
<feature type="compositionally biased region" description="Polar residues" evidence="2">
    <location>
        <begin position="215"/>
        <end position="227"/>
    </location>
</feature>
<feature type="coiled-coil region" evidence="1">
    <location>
        <begin position="157"/>
        <end position="184"/>
    </location>
</feature>
<feature type="region of interest" description="Disordered" evidence="2">
    <location>
        <begin position="860"/>
        <end position="935"/>
    </location>
</feature>
<dbReference type="AlphaFoldDB" id="A0A9W9U8N8"/>
<reference evidence="3" key="1">
    <citation type="submission" date="2022-12" db="EMBL/GenBank/DDBJ databases">
        <authorList>
            <person name="Petersen C."/>
        </authorList>
    </citation>
    <scope>NUCLEOTIDE SEQUENCE</scope>
    <source>
        <strain evidence="3">IBT 21472</strain>
    </source>
</reference>
<feature type="compositionally biased region" description="Basic and acidic residues" evidence="2">
    <location>
        <begin position="860"/>
        <end position="886"/>
    </location>
</feature>
<keyword evidence="1" id="KW-0175">Coiled coil</keyword>
<proteinExistence type="predicted"/>
<organism evidence="3 4">
    <name type="scientific">Penicillium atrosanguineum</name>
    <dbReference type="NCBI Taxonomy" id="1132637"/>
    <lineage>
        <taxon>Eukaryota</taxon>
        <taxon>Fungi</taxon>
        <taxon>Dikarya</taxon>
        <taxon>Ascomycota</taxon>
        <taxon>Pezizomycotina</taxon>
        <taxon>Eurotiomycetes</taxon>
        <taxon>Eurotiomycetidae</taxon>
        <taxon>Eurotiales</taxon>
        <taxon>Aspergillaceae</taxon>
        <taxon>Penicillium</taxon>
    </lineage>
</organism>
<dbReference type="Proteomes" id="UP001147746">
    <property type="component" value="Unassembled WGS sequence"/>
</dbReference>
<feature type="compositionally biased region" description="Low complexity" evidence="2">
    <location>
        <begin position="126"/>
        <end position="135"/>
    </location>
</feature>
<comment type="caution">
    <text evidence="3">The sequence shown here is derived from an EMBL/GenBank/DDBJ whole genome shotgun (WGS) entry which is preliminary data.</text>
</comment>
<name>A0A9W9U8N8_9EURO</name>
<reference evidence="3" key="2">
    <citation type="journal article" date="2023" name="IMA Fungus">
        <title>Comparative genomic study of the Penicillium genus elucidates a diverse pangenome and 15 lateral gene transfer events.</title>
        <authorList>
            <person name="Petersen C."/>
            <person name="Sorensen T."/>
            <person name="Nielsen M.R."/>
            <person name="Sondergaard T.E."/>
            <person name="Sorensen J.L."/>
            <person name="Fitzpatrick D.A."/>
            <person name="Frisvad J.C."/>
            <person name="Nielsen K.L."/>
        </authorList>
    </citation>
    <scope>NUCLEOTIDE SEQUENCE</scope>
    <source>
        <strain evidence="3">IBT 21472</strain>
    </source>
</reference>
<evidence type="ECO:0000313" key="4">
    <source>
        <dbReference type="Proteomes" id="UP001147746"/>
    </source>
</evidence>
<keyword evidence="4" id="KW-1185">Reference proteome</keyword>